<keyword evidence="6" id="KW-0072">Autophagy</keyword>
<evidence type="ECO:0000313" key="13">
    <source>
        <dbReference type="EMBL" id="OXA41649.1"/>
    </source>
</evidence>
<dbReference type="InterPro" id="IPR001806">
    <property type="entry name" value="Small_GTPase"/>
</dbReference>
<dbReference type="InterPro" id="IPR050209">
    <property type="entry name" value="Rab_GTPases_membrane_traffic"/>
</dbReference>
<dbReference type="Proteomes" id="UP000198287">
    <property type="component" value="Unassembled WGS sequence"/>
</dbReference>
<dbReference type="SMART" id="SM00176">
    <property type="entry name" value="RAN"/>
    <property type="match status" value="1"/>
</dbReference>
<dbReference type="AlphaFoldDB" id="A0A226D8X3"/>
<dbReference type="OMA" id="LGEQCPC"/>
<name>A0A226D8X3_FOLCA</name>
<gene>
    <name evidence="13" type="ORF">Fcan01_23476</name>
</gene>
<dbReference type="SMART" id="SM00175">
    <property type="entry name" value="RAB"/>
    <property type="match status" value="1"/>
</dbReference>
<keyword evidence="9" id="KW-0449">Lipoprotein</keyword>
<dbReference type="PROSITE" id="PS51421">
    <property type="entry name" value="RAS"/>
    <property type="match status" value="1"/>
</dbReference>
<organism evidence="13 14">
    <name type="scientific">Folsomia candida</name>
    <name type="common">Springtail</name>
    <dbReference type="NCBI Taxonomy" id="158441"/>
    <lineage>
        <taxon>Eukaryota</taxon>
        <taxon>Metazoa</taxon>
        <taxon>Ecdysozoa</taxon>
        <taxon>Arthropoda</taxon>
        <taxon>Hexapoda</taxon>
        <taxon>Collembola</taxon>
        <taxon>Entomobryomorpha</taxon>
        <taxon>Isotomoidea</taxon>
        <taxon>Isotomidae</taxon>
        <taxon>Proisotominae</taxon>
        <taxon>Folsomia</taxon>
    </lineage>
</organism>
<dbReference type="GO" id="GO:0003924">
    <property type="term" value="F:GTPase activity"/>
    <property type="evidence" value="ECO:0007669"/>
    <property type="project" value="InterPro"/>
</dbReference>
<comment type="subcellular location">
    <subcellularLocation>
        <location evidence="1">Cell membrane</location>
        <topology evidence="1">Lipid-anchor</topology>
        <orientation evidence="1">Cytoplasmic side</orientation>
    </subcellularLocation>
    <subcellularLocation>
        <location evidence="12">Cytoplasmic vesicle membrane</location>
        <topology evidence="12">Lipid-anchor</topology>
        <orientation evidence="12">Cytoplasmic side</orientation>
    </subcellularLocation>
</comment>
<dbReference type="GO" id="GO:0005525">
    <property type="term" value="F:GTP binding"/>
    <property type="evidence" value="ECO:0007669"/>
    <property type="project" value="UniProtKB-KW"/>
</dbReference>
<dbReference type="STRING" id="158441.A0A226D8X3"/>
<keyword evidence="8" id="KW-0472">Membrane</keyword>
<dbReference type="Gene3D" id="3.40.50.300">
    <property type="entry name" value="P-loop containing nucleotide triphosphate hydrolases"/>
    <property type="match status" value="1"/>
</dbReference>
<dbReference type="OrthoDB" id="9989112at2759"/>
<dbReference type="FunFam" id="3.40.50.300:FF:000358">
    <property type="entry name" value="RAB39B, member RAS oncogene family"/>
    <property type="match status" value="1"/>
</dbReference>
<proteinExistence type="inferred from homology"/>
<dbReference type="PANTHER" id="PTHR47979">
    <property type="entry name" value="DRAB11-RELATED"/>
    <property type="match status" value="1"/>
</dbReference>
<dbReference type="InterPro" id="IPR005225">
    <property type="entry name" value="Small_GTP-bd"/>
</dbReference>
<dbReference type="PROSITE" id="PS51419">
    <property type="entry name" value="RAB"/>
    <property type="match status" value="1"/>
</dbReference>
<evidence type="ECO:0000256" key="3">
    <source>
        <dbReference type="ARBA" id="ARBA00022475"/>
    </source>
</evidence>
<dbReference type="PRINTS" id="PR00449">
    <property type="entry name" value="RASTRNSFRMNG"/>
</dbReference>
<keyword evidence="5" id="KW-0547">Nucleotide-binding</keyword>
<keyword evidence="3" id="KW-1003">Cell membrane</keyword>
<evidence type="ECO:0000256" key="11">
    <source>
        <dbReference type="ARBA" id="ARBA00023329"/>
    </source>
</evidence>
<keyword evidence="4" id="KW-0488">Methylation</keyword>
<evidence type="ECO:0000256" key="5">
    <source>
        <dbReference type="ARBA" id="ARBA00022741"/>
    </source>
</evidence>
<accession>A0A226D8X3</accession>
<reference evidence="13 14" key="1">
    <citation type="submission" date="2015-12" db="EMBL/GenBank/DDBJ databases">
        <title>The genome of Folsomia candida.</title>
        <authorList>
            <person name="Faddeeva A."/>
            <person name="Derks M.F."/>
            <person name="Anvar Y."/>
            <person name="Smit S."/>
            <person name="Van Straalen N."/>
            <person name="Roelofs D."/>
        </authorList>
    </citation>
    <scope>NUCLEOTIDE SEQUENCE [LARGE SCALE GENOMIC DNA]</scope>
    <source>
        <strain evidence="13 14">VU population</strain>
        <tissue evidence="13">Whole body</tissue>
    </source>
</reference>
<comment type="caution">
    <text evidence="13">The sequence shown here is derived from an EMBL/GenBank/DDBJ whole genome shotgun (WGS) entry which is preliminary data.</text>
</comment>
<sequence>MRDIMDPIFDYQFRLILIGDTTVGKSTLLRYFTDGKFLEVSDPTVGVDFFARLVQLQDGTKIKLQLWDTAGQERFRSITKSYYRNSVGAIIAYDITSRASFEKIPNWMAEAKKHIDPVDPIFLLVGCKGDLTNMRQVSTEEGAACAKQLNIHFLETSARTGKNVEEAFQTVTQEIYNKVTSGDYKVDDENWEGIKSGFGHRSSQHNSAIIPEAIPEKSKCC</sequence>
<evidence type="ECO:0000313" key="14">
    <source>
        <dbReference type="Proteomes" id="UP000198287"/>
    </source>
</evidence>
<evidence type="ECO:0000256" key="1">
    <source>
        <dbReference type="ARBA" id="ARBA00004342"/>
    </source>
</evidence>
<dbReference type="GO" id="GO:0006914">
    <property type="term" value="P:autophagy"/>
    <property type="evidence" value="ECO:0007669"/>
    <property type="project" value="UniProtKB-KW"/>
</dbReference>
<evidence type="ECO:0000256" key="10">
    <source>
        <dbReference type="ARBA" id="ARBA00023289"/>
    </source>
</evidence>
<evidence type="ECO:0000256" key="9">
    <source>
        <dbReference type="ARBA" id="ARBA00023288"/>
    </source>
</evidence>
<dbReference type="SUPFAM" id="SSF52540">
    <property type="entry name" value="P-loop containing nucleoside triphosphate hydrolases"/>
    <property type="match status" value="1"/>
</dbReference>
<dbReference type="InterPro" id="IPR027417">
    <property type="entry name" value="P-loop_NTPase"/>
</dbReference>
<dbReference type="GO" id="GO:0005886">
    <property type="term" value="C:plasma membrane"/>
    <property type="evidence" value="ECO:0007669"/>
    <property type="project" value="UniProtKB-SubCell"/>
</dbReference>
<dbReference type="SMART" id="SM00174">
    <property type="entry name" value="RHO"/>
    <property type="match status" value="1"/>
</dbReference>
<keyword evidence="7" id="KW-0342">GTP-binding</keyword>
<keyword evidence="14" id="KW-1185">Reference proteome</keyword>
<evidence type="ECO:0000256" key="6">
    <source>
        <dbReference type="ARBA" id="ARBA00023006"/>
    </source>
</evidence>
<evidence type="ECO:0000256" key="7">
    <source>
        <dbReference type="ARBA" id="ARBA00023134"/>
    </source>
</evidence>
<evidence type="ECO:0000256" key="2">
    <source>
        <dbReference type="ARBA" id="ARBA00006270"/>
    </source>
</evidence>
<dbReference type="SMART" id="SM00177">
    <property type="entry name" value="ARF"/>
    <property type="match status" value="1"/>
</dbReference>
<dbReference type="Pfam" id="PF00071">
    <property type="entry name" value="Ras"/>
    <property type="match status" value="1"/>
</dbReference>
<keyword evidence="11" id="KW-0968">Cytoplasmic vesicle</keyword>
<dbReference type="NCBIfam" id="TIGR00231">
    <property type="entry name" value="small_GTP"/>
    <property type="match status" value="1"/>
</dbReference>
<evidence type="ECO:0000256" key="12">
    <source>
        <dbReference type="ARBA" id="ARBA00025701"/>
    </source>
</evidence>
<dbReference type="GO" id="GO:0030659">
    <property type="term" value="C:cytoplasmic vesicle membrane"/>
    <property type="evidence" value="ECO:0007669"/>
    <property type="project" value="UniProtKB-SubCell"/>
</dbReference>
<dbReference type="EMBL" id="LNIX01000028">
    <property type="protein sequence ID" value="OXA41649.1"/>
    <property type="molecule type" value="Genomic_DNA"/>
</dbReference>
<dbReference type="PROSITE" id="PS51420">
    <property type="entry name" value="RHO"/>
    <property type="match status" value="1"/>
</dbReference>
<keyword evidence="10" id="KW-0636">Prenylation</keyword>
<protein>
    <submittedName>
        <fullName evidence="13">Ras-related protein Rab-39B</fullName>
    </submittedName>
</protein>
<dbReference type="SMART" id="SM00173">
    <property type="entry name" value="RAS"/>
    <property type="match status" value="1"/>
</dbReference>
<evidence type="ECO:0000256" key="8">
    <source>
        <dbReference type="ARBA" id="ARBA00023136"/>
    </source>
</evidence>
<comment type="similarity">
    <text evidence="2">Belongs to the small GTPase superfamily. Rab family.</text>
</comment>
<evidence type="ECO:0000256" key="4">
    <source>
        <dbReference type="ARBA" id="ARBA00022481"/>
    </source>
</evidence>